<feature type="transmembrane region" description="Helical" evidence="6">
    <location>
        <begin position="282"/>
        <end position="298"/>
    </location>
</feature>
<dbReference type="Pfam" id="PF02653">
    <property type="entry name" value="BPD_transp_2"/>
    <property type="match status" value="1"/>
</dbReference>
<feature type="transmembrane region" description="Helical" evidence="6">
    <location>
        <begin position="310"/>
        <end position="330"/>
    </location>
</feature>
<feature type="transmembrane region" description="Helical" evidence="6">
    <location>
        <begin position="231"/>
        <end position="249"/>
    </location>
</feature>
<accession>A0A382A200</accession>
<dbReference type="InterPro" id="IPR001851">
    <property type="entry name" value="ABC_transp_permease"/>
</dbReference>
<organism evidence="7">
    <name type="scientific">marine metagenome</name>
    <dbReference type="NCBI Taxonomy" id="408172"/>
    <lineage>
        <taxon>unclassified sequences</taxon>
        <taxon>metagenomes</taxon>
        <taxon>ecological metagenomes</taxon>
    </lineage>
</organism>
<evidence type="ECO:0000256" key="4">
    <source>
        <dbReference type="ARBA" id="ARBA00022989"/>
    </source>
</evidence>
<dbReference type="PANTHER" id="PTHR47089:SF1">
    <property type="entry name" value="GUANOSINE ABC TRANSPORTER PERMEASE PROTEIN NUPP"/>
    <property type="match status" value="1"/>
</dbReference>
<keyword evidence="4 6" id="KW-1133">Transmembrane helix</keyword>
<reference evidence="7" key="1">
    <citation type="submission" date="2018-05" db="EMBL/GenBank/DDBJ databases">
        <authorList>
            <person name="Lanie J.A."/>
            <person name="Ng W.-L."/>
            <person name="Kazmierczak K.M."/>
            <person name="Andrzejewski T.M."/>
            <person name="Davidsen T.M."/>
            <person name="Wayne K.J."/>
            <person name="Tettelin H."/>
            <person name="Glass J.I."/>
            <person name="Rusch D."/>
            <person name="Podicherti R."/>
            <person name="Tsui H.-C.T."/>
            <person name="Winkler M.E."/>
        </authorList>
    </citation>
    <scope>NUCLEOTIDE SEQUENCE</scope>
</reference>
<feature type="transmembrane region" description="Helical" evidence="6">
    <location>
        <begin position="136"/>
        <end position="155"/>
    </location>
</feature>
<proteinExistence type="predicted"/>
<evidence type="ECO:0008006" key="8">
    <source>
        <dbReference type="Google" id="ProtNLM"/>
    </source>
</evidence>
<feature type="transmembrane region" description="Helical" evidence="6">
    <location>
        <begin position="7"/>
        <end position="29"/>
    </location>
</feature>
<dbReference type="EMBL" id="UINC01023595">
    <property type="protein sequence ID" value="SVA95566.1"/>
    <property type="molecule type" value="Genomic_DNA"/>
</dbReference>
<feature type="transmembrane region" description="Helical" evidence="6">
    <location>
        <begin position="184"/>
        <end position="202"/>
    </location>
</feature>
<dbReference type="CDD" id="cd06580">
    <property type="entry name" value="TM_PBP1_transp_TpRbsC_like"/>
    <property type="match status" value="1"/>
</dbReference>
<sequence length="355" mass="37935">MIYGSPLIAVVLTLLSGMVMFSILGVNAFDAIFTFFISPISDLSGWAELFVKATPLVLIAIGLSFGFRANVWNIGAEGQLTIGALAGGGVALAFFNVETPFLLPAMMVAGILGGMAWAAIPAFLKTHYNTNEILTSLMLVYIGLLVLSFLIYGPWKAPDSYNFPESRLFHDAALVPILVEETRLHIGWLIALVFALASWILFSRHIVGFQVKVIGVAPMAARYAGFSEKRIIWMTLMLSGGAAGLAGVIEVAGPIGQIVPVISPGYGFTAIIVAFLGRLHPIGVVFSGTLMALTYLGGEAAQIEMNLPNAVTGVFQGMLLFFLLATDVFVKYRISFGSPKIIQYPSNSFDVKGAG</sequence>
<evidence type="ECO:0000256" key="5">
    <source>
        <dbReference type="ARBA" id="ARBA00023136"/>
    </source>
</evidence>
<evidence type="ECO:0000313" key="7">
    <source>
        <dbReference type="EMBL" id="SVA95566.1"/>
    </source>
</evidence>
<evidence type="ECO:0000256" key="6">
    <source>
        <dbReference type="SAM" id="Phobius"/>
    </source>
</evidence>
<evidence type="ECO:0000256" key="3">
    <source>
        <dbReference type="ARBA" id="ARBA00022692"/>
    </source>
</evidence>
<dbReference type="AlphaFoldDB" id="A0A382A200"/>
<name>A0A382A200_9ZZZZ</name>
<keyword evidence="2" id="KW-1003">Cell membrane</keyword>
<dbReference type="GO" id="GO:0022857">
    <property type="term" value="F:transmembrane transporter activity"/>
    <property type="evidence" value="ECO:0007669"/>
    <property type="project" value="InterPro"/>
</dbReference>
<keyword evidence="3 6" id="KW-0812">Transmembrane</keyword>
<feature type="transmembrane region" description="Helical" evidence="6">
    <location>
        <begin position="49"/>
        <end position="67"/>
    </location>
</feature>
<feature type="transmembrane region" description="Helical" evidence="6">
    <location>
        <begin position="101"/>
        <end position="124"/>
    </location>
</feature>
<evidence type="ECO:0000256" key="1">
    <source>
        <dbReference type="ARBA" id="ARBA00004651"/>
    </source>
</evidence>
<comment type="subcellular location">
    <subcellularLocation>
        <location evidence="1">Cell membrane</location>
        <topology evidence="1">Multi-pass membrane protein</topology>
    </subcellularLocation>
</comment>
<feature type="transmembrane region" description="Helical" evidence="6">
    <location>
        <begin position="255"/>
        <end position="275"/>
    </location>
</feature>
<dbReference type="GO" id="GO:0005886">
    <property type="term" value="C:plasma membrane"/>
    <property type="evidence" value="ECO:0007669"/>
    <property type="project" value="UniProtKB-SubCell"/>
</dbReference>
<feature type="transmembrane region" description="Helical" evidence="6">
    <location>
        <begin position="74"/>
        <end position="95"/>
    </location>
</feature>
<dbReference type="PANTHER" id="PTHR47089">
    <property type="entry name" value="ABC TRANSPORTER, PERMEASE PROTEIN"/>
    <property type="match status" value="1"/>
</dbReference>
<protein>
    <recommendedName>
        <fullName evidence="8">Sugar ABC transporter permease</fullName>
    </recommendedName>
</protein>
<keyword evidence="5 6" id="KW-0472">Membrane</keyword>
<gene>
    <name evidence="7" type="ORF">METZ01_LOCUS148420</name>
</gene>
<evidence type="ECO:0000256" key="2">
    <source>
        <dbReference type="ARBA" id="ARBA00022475"/>
    </source>
</evidence>